<dbReference type="Gene3D" id="1.20.5.4130">
    <property type="match status" value="1"/>
</dbReference>
<dbReference type="Gramene" id="TraesSTA7D03G04273740.1">
    <property type="protein sequence ID" value="TraesSTA7D03G04273740.1"/>
    <property type="gene ID" value="TraesSTA7D03G04273740"/>
</dbReference>
<gene>
    <name evidence="11" type="primary">LOC123163828</name>
</gene>
<feature type="domain" description="Disease resistance R13L4/SHOC-2-like LRR" evidence="10">
    <location>
        <begin position="588"/>
        <end position="924"/>
    </location>
</feature>
<dbReference type="GO" id="GO:0009626">
    <property type="term" value="P:plant-type hypersensitive response"/>
    <property type="evidence" value="ECO:0007669"/>
    <property type="project" value="UniProtKB-ARBA"/>
</dbReference>
<keyword evidence="2" id="KW-0433">Leucine-rich repeat</keyword>
<dbReference type="FunFam" id="1.10.10.10:FF:000322">
    <property type="entry name" value="Probable disease resistance protein At1g63360"/>
    <property type="match status" value="1"/>
</dbReference>
<dbReference type="OMA" id="AWATIRS"/>
<dbReference type="SUPFAM" id="SSF52047">
    <property type="entry name" value="RNI-like"/>
    <property type="match status" value="1"/>
</dbReference>
<dbReference type="Gene3D" id="1.10.8.430">
    <property type="entry name" value="Helical domain of apoptotic protease-activating factors"/>
    <property type="match status" value="1"/>
</dbReference>
<dbReference type="SMR" id="A0A3B6TIF8"/>
<dbReference type="InterPro" id="IPR042197">
    <property type="entry name" value="Apaf_helical"/>
</dbReference>
<feature type="domain" description="NB-ARC" evidence="7">
    <location>
        <begin position="187"/>
        <end position="361"/>
    </location>
</feature>
<evidence type="ECO:0000259" key="8">
    <source>
        <dbReference type="Pfam" id="PF18052"/>
    </source>
</evidence>
<keyword evidence="3" id="KW-0677">Repeat</keyword>
<evidence type="ECO:0000259" key="10">
    <source>
        <dbReference type="Pfam" id="PF23598"/>
    </source>
</evidence>
<protein>
    <submittedName>
        <fullName evidence="11">Uncharacterized protein</fullName>
    </submittedName>
</protein>
<dbReference type="GeneID" id="123163828"/>
<proteinExistence type="inferred from homology"/>
<dbReference type="InterPro" id="IPR032675">
    <property type="entry name" value="LRR_dom_sf"/>
</dbReference>
<dbReference type="Gramene" id="TraesROB_scaffold_113398_01G000100.1">
    <property type="protein sequence ID" value="TraesROB_scaffold_113398_01G000100.1"/>
    <property type="gene ID" value="TraesROB_scaffold_113398_01G000100"/>
</dbReference>
<dbReference type="Gene3D" id="3.80.10.10">
    <property type="entry name" value="Ribonuclease Inhibitor"/>
    <property type="match status" value="1"/>
</dbReference>
<dbReference type="SUPFAM" id="SSF52540">
    <property type="entry name" value="P-loop containing nucleoside triphosphate hydrolases"/>
    <property type="match status" value="1"/>
</dbReference>
<dbReference type="EnsemblPlants" id="TraesCS7D02G030900.1">
    <property type="protein sequence ID" value="TraesCS7D02G030900.1"/>
    <property type="gene ID" value="TraesCS7D02G030900"/>
</dbReference>
<dbReference type="InterPro" id="IPR055414">
    <property type="entry name" value="LRR_R13L4/SHOC2-like"/>
</dbReference>
<dbReference type="KEGG" id="taes:123163828"/>
<dbReference type="Gramene" id="TraesSYM7D03G04333440.2">
    <property type="protein sequence ID" value="TraesSYM7D03G04333440.2"/>
    <property type="gene ID" value="TraesSYM7D03G04333440"/>
</dbReference>
<dbReference type="InterPro" id="IPR027417">
    <property type="entry name" value="P-loop_NTPase"/>
</dbReference>
<evidence type="ECO:0000259" key="7">
    <source>
        <dbReference type="Pfam" id="PF00931"/>
    </source>
</evidence>
<reference evidence="11" key="2">
    <citation type="submission" date="2018-10" db="UniProtKB">
        <authorList>
            <consortium name="EnsemblPlants"/>
        </authorList>
    </citation>
    <scope>IDENTIFICATION</scope>
</reference>
<keyword evidence="12" id="KW-1185">Reference proteome</keyword>
<accession>A0A3B6TIF8</accession>
<dbReference type="PRINTS" id="PR00364">
    <property type="entry name" value="DISEASERSIST"/>
</dbReference>
<dbReference type="RefSeq" id="XP_044437146.1">
    <property type="nucleotide sequence ID" value="XM_044581211.1"/>
</dbReference>
<dbReference type="PANTHER" id="PTHR23155">
    <property type="entry name" value="DISEASE RESISTANCE PROTEIN RP"/>
    <property type="match status" value="1"/>
</dbReference>
<dbReference type="PANTHER" id="PTHR23155:SF1005">
    <property type="entry name" value="OS07G0197300 PROTEIN"/>
    <property type="match status" value="1"/>
</dbReference>
<evidence type="ECO:0000256" key="2">
    <source>
        <dbReference type="ARBA" id="ARBA00022614"/>
    </source>
</evidence>
<feature type="domain" description="Disease resistance protein winged helix" evidence="9">
    <location>
        <begin position="453"/>
        <end position="524"/>
    </location>
</feature>
<feature type="domain" description="Disease resistance N-terminal" evidence="8">
    <location>
        <begin position="7"/>
        <end position="91"/>
    </location>
</feature>
<keyword evidence="6" id="KW-0175">Coiled coil</keyword>
<comment type="similarity">
    <text evidence="1">Belongs to the disease resistance NB-LRR family.</text>
</comment>
<evidence type="ECO:0000256" key="5">
    <source>
        <dbReference type="ARBA" id="ARBA00022821"/>
    </source>
</evidence>
<dbReference type="Gramene" id="TraesARI7D03G04354940.1">
    <property type="protein sequence ID" value="TraesARI7D03G04354940.1"/>
    <property type="gene ID" value="TraesARI7D03G04354940"/>
</dbReference>
<dbReference type="Gramene" id="TraesLDM7D03G04287450.1">
    <property type="protein sequence ID" value="TraesLDM7D03G04287450.1"/>
    <property type="gene ID" value="TraesLDM7D03G04287450"/>
</dbReference>
<dbReference type="InterPro" id="IPR041118">
    <property type="entry name" value="Rx_N"/>
</dbReference>
<sequence length="958" mass="109131">MERTAHSLVSNVGQLMANEVWLLRAVGREVVELRDELATMNAVLRMQSEAEDGAVDHFVREWMKQVRELAYDADDCIDLYLLRIKRRPSDGFLVRSKRLLVTLFPRRLLAGNIRALRSRAVTISERHARYSSSCQALRPSAPFAHVPAVWAESAQALRPADADDPDQFVGIQEQAKILVAMMEKEKDGKLQVFSIVGFGGLGKTTLAMEVCRQLETMFDRQAQVSVSQAFDGGNDLRALLKRVLEQIATVKSRNEKVIMEEEEQDTVGNIDRMDVEELTSTLKEQLKGKRYLIVIDDVWTIAAWATIRSKMPKTTYGSRIIVTTRIDSVGKECSGGSVCKYYSIQRLSLEDSKKLFVRRAFGPKSTSCPEELKASMNNILKKCNGLPLAIVSIGSLLASYSSPESSHMRETLCRSIGSQMETNPALVGMRNIITLSFNYLPHDLKRCMMYVSIFPEDYQISKDRLLRRWIAEGLIPEKRGLTLMETAEAYFNELVNRSMIDQAGCIVTYYNRVDLCRVHDMMLEVMVSKSIEANFVSLVGIQYEGMSYDIVRRLSIHDAKQGRNYSPTEKGTMGSGMVNVIEGMNTKHVRSLTTFHSEGDNLLLDQLGKFKLLRVLDLEDCKDLNNKHLRYICKMYLLKFLSLRGTDVSVMPPEICDLEHLQTLDVDDTLLETLPNSVIKLTKLERLMFSNRKNWTALWTLPKGISKMKALREVSRAIIRNVEVAIEIGDLQQLERIFVYLDRRSEQDSDIRREFKCSLSKTSSLRWLDVGELNDVYRNDMDYLMDLDTPPQLLRYLRFAGYISRIPDWVGSLAFLTEFTISCAELVGDQPFEVLCKAPILNSILFQVHFYIDEDLVARSAHKFRMLKNMRVINAAKTPKVFSFEEDSMTKLEILELDFGGWHKSIVGIQHLTNLKQVRLSGYGNNISLIDAANELKAESDRRGRSNLFPFTVVVRYG</sequence>
<dbReference type="Gramene" id="TraesKAR7D01G0012910.2">
    <property type="protein sequence ID" value="cds.TraesKAR7D01G0012910.2"/>
    <property type="gene ID" value="TraesKAR7D01G0012910"/>
</dbReference>
<dbReference type="CDD" id="cd14798">
    <property type="entry name" value="RX-CC_like"/>
    <property type="match status" value="1"/>
</dbReference>
<dbReference type="Gramene" id="TraesNOR7D03G04328460.1">
    <property type="protein sequence ID" value="TraesNOR7D03G04328460.1"/>
    <property type="gene ID" value="TraesNOR7D03G04328460"/>
</dbReference>
<dbReference type="AlphaFoldDB" id="A0A3B6TIF8"/>
<evidence type="ECO:0000256" key="4">
    <source>
        <dbReference type="ARBA" id="ARBA00022741"/>
    </source>
</evidence>
<dbReference type="Gramene" id="TraesCAD_scaffold_048005_01G000100.1">
    <property type="protein sequence ID" value="TraesCAD_scaffold_048005_01G000100.1"/>
    <property type="gene ID" value="TraesCAD_scaffold_048005_01G000100"/>
</dbReference>
<keyword evidence="5" id="KW-0611">Plant defense</keyword>
<dbReference type="Gene3D" id="3.40.50.300">
    <property type="entry name" value="P-loop containing nucleotide triphosphate hydrolases"/>
    <property type="match status" value="1"/>
</dbReference>
<dbReference type="STRING" id="4565.A0A3B6TIF8"/>
<reference evidence="11" key="1">
    <citation type="submission" date="2018-08" db="EMBL/GenBank/DDBJ databases">
        <authorList>
            <person name="Rossello M."/>
        </authorList>
    </citation>
    <scope>NUCLEOTIDE SEQUENCE [LARGE SCALE GENOMIC DNA]</scope>
    <source>
        <strain evidence="11">cv. Chinese Spring</strain>
    </source>
</reference>
<dbReference type="InterPro" id="IPR002182">
    <property type="entry name" value="NB-ARC"/>
</dbReference>
<dbReference type="Pfam" id="PF18052">
    <property type="entry name" value="Rx_N"/>
    <property type="match status" value="1"/>
</dbReference>
<evidence type="ECO:0000256" key="1">
    <source>
        <dbReference type="ARBA" id="ARBA00008894"/>
    </source>
</evidence>
<evidence type="ECO:0000259" key="9">
    <source>
        <dbReference type="Pfam" id="PF23559"/>
    </source>
</evidence>
<dbReference type="Pfam" id="PF23559">
    <property type="entry name" value="WHD_DRP"/>
    <property type="match status" value="1"/>
</dbReference>
<dbReference type="InterPro" id="IPR058922">
    <property type="entry name" value="WHD_DRP"/>
</dbReference>
<dbReference type="Gramene" id="TraesCS7D02G030900.1">
    <property type="protein sequence ID" value="TraesCS7D02G030900.1"/>
    <property type="gene ID" value="TraesCS7D02G030900"/>
</dbReference>
<keyword evidence="4" id="KW-0547">Nucleotide-binding</keyword>
<dbReference type="Pfam" id="PF00931">
    <property type="entry name" value="NB-ARC"/>
    <property type="match status" value="1"/>
</dbReference>
<dbReference type="InterPro" id="IPR044974">
    <property type="entry name" value="Disease_R_plants"/>
</dbReference>
<dbReference type="Proteomes" id="UP000019116">
    <property type="component" value="Chromosome 7D"/>
</dbReference>
<dbReference type="Gramene" id="TraesCLE_scaffold_116937_01G000100.1">
    <property type="protein sequence ID" value="TraesCLE_scaffold_116937_01G000100.1"/>
    <property type="gene ID" value="TraesCLE_scaffold_116937_01G000100"/>
</dbReference>
<dbReference type="Gramene" id="TraesWEE_scaffold_133872_01G000100.1">
    <property type="protein sequence ID" value="TraesWEE_scaffold_133872_01G000100.1"/>
    <property type="gene ID" value="TraesWEE_scaffold_133872_01G000100"/>
</dbReference>
<evidence type="ECO:0000256" key="3">
    <source>
        <dbReference type="ARBA" id="ARBA00022737"/>
    </source>
</evidence>
<dbReference type="Gene3D" id="1.10.10.10">
    <property type="entry name" value="Winged helix-like DNA-binding domain superfamily/Winged helix DNA-binding domain"/>
    <property type="match status" value="1"/>
</dbReference>
<dbReference type="OrthoDB" id="688326at2759"/>
<dbReference type="GO" id="GO:0002758">
    <property type="term" value="P:innate immune response-activating signaling pathway"/>
    <property type="evidence" value="ECO:0007669"/>
    <property type="project" value="UniProtKB-ARBA"/>
</dbReference>
<dbReference type="InterPro" id="IPR036388">
    <property type="entry name" value="WH-like_DNA-bd_sf"/>
</dbReference>
<dbReference type="GO" id="GO:0043531">
    <property type="term" value="F:ADP binding"/>
    <property type="evidence" value="ECO:0007669"/>
    <property type="project" value="InterPro"/>
</dbReference>
<evidence type="ECO:0000313" key="11">
    <source>
        <dbReference type="EnsemblPlants" id="TraesCS7D02G030900.1"/>
    </source>
</evidence>
<evidence type="ECO:0000313" key="12">
    <source>
        <dbReference type="Proteomes" id="UP000019116"/>
    </source>
</evidence>
<name>A0A3B6TIF8_WHEAT</name>
<organism evidence="11">
    <name type="scientific">Triticum aestivum</name>
    <name type="common">Wheat</name>
    <dbReference type="NCBI Taxonomy" id="4565"/>
    <lineage>
        <taxon>Eukaryota</taxon>
        <taxon>Viridiplantae</taxon>
        <taxon>Streptophyta</taxon>
        <taxon>Embryophyta</taxon>
        <taxon>Tracheophyta</taxon>
        <taxon>Spermatophyta</taxon>
        <taxon>Magnoliopsida</taxon>
        <taxon>Liliopsida</taxon>
        <taxon>Poales</taxon>
        <taxon>Poaceae</taxon>
        <taxon>BOP clade</taxon>
        <taxon>Pooideae</taxon>
        <taxon>Triticodae</taxon>
        <taxon>Triticeae</taxon>
        <taxon>Triticinae</taxon>
        <taxon>Triticum</taxon>
    </lineage>
</organism>
<dbReference type="Pfam" id="PF23598">
    <property type="entry name" value="LRR_14"/>
    <property type="match status" value="1"/>
</dbReference>
<dbReference type="Gramene" id="TraesCS7D03G0070100.1">
    <property type="protein sequence ID" value="TraesCS7D03G0070100.1.CDS"/>
    <property type="gene ID" value="TraesCS7D03G0070100"/>
</dbReference>
<dbReference type="InterPro" id="IPR038005">
    <property type="entry name" value="RX-like_CC"/>
</dbReference>
<dbReference type="GO" id="GO:0042742">
    <property type="term" value="P:defense response to bacterium"/>
    <property type="evidence" value="ECO:0007669"/>
    <property type="project" value="UniProtKB-ARBA"/>
</dbReference>
<evidence type="ECO:0000256" key="6">
    <source>
        <dbReference type="ARBA" id="ARBA00023054"/>
    </source>
</evidence>